<dbReference type="SUPFAM" id="SSF46785">
    <property type="entry name" value="Winged helix' DNA-binding domain"/>
    <property type="match status" value="1"/>
</dbReference>
<dbReference type="Gene3D" id="3.40.50.10140">
    <property type="entry name" value="Toll/interleukin-1 receptor homology (TIR) domain"/>
    <property type="match status" value="1"/>
</dbReference>
<dbReference type="PROSITE" id="PS50104">
    <property type="entry name" value="TIR"/>
    <property type="match status" value="1"/>
</dbReference>
<evidence type="ECO:0000259" key="5">
    <source>
        <dbReference type="PROSITE" id="PS50104"/>
    </source>
</evidence>
<dbReference type="Gene3D" id="3.40.50.300">
    <property type="entry name" value="P-loop containing nucleotide triphosphate hydrolases"/>
    <property type="match status" value="2"/>
</dbReference>
<keyword evidence="3" id="KW-0611">Plant defense</keyword>
<dbReference type="PANTHER" id="PTHR11017:SF271">
    <property type="entry name" value="DISEASE RESISTANCE PROTEIN (TIR-NBS-LRR CLASS) FAMILY"/>
    <property type="match status" value="1"/>
</dbReference>
<dbReference type="Proteomes" id="UP000694861">
    <property type="component" value="Linkage group LG7"/>
</dbReference>
<dbReference type="SMART" id="SM00382">
    <property type="entry name" value="AAA"/>
    <property type="match status" value="2"/>
</dbReference>
<reference evidence="6" key="1">
    <citation type="journal article" date="2012" name="Nat. Commun.">
        <title>The genome of Prunus mume.</title>
        <authorList>
            <person name="Zhang Q."/>
            <person name="Chen W."/>
            <person name="Sun L."/>
            <person name="Zhao F."/>
            <person name="Huang B."/>
            <person name="Yang W."/>
            <person name="Tao Y."/>
            <person name="Wang J."/>
            <person name="Yuan Z."/>
            <person name="Fan G."/>
            <person name="Xing Z."/>
            <person name="Han C."/>
            <person name="Pan H."/>
            <person name="Zhong X."/>
            <person name="Shi W."/>
            <person name="Liang X."/>
            <person name="Du D."/>
            <person name="Sun F."/>
            <person name="Xu Z."/>
            <person name="Hao R."/>
            <person name="Lv T."/>
            <person name="Lv Y."/>
            <person name="Zheng Z."/>
            <person name="Sun M."/>
            <person name="Luo L."/>
            <person name="Cai M."/>
            <person name="Gao Y."/>
            <person name="Wang J."/>
            <person name="Yin Y."/>
            <person name="Xu X."/>
            <person name="Cheng T."/>
            <person name="Wang J."/>
        </authorList>
    </citation>
    <scope>NUCLEOTIDE SEQUENCE [LARGE SCALE GENOMIC DNA]</scope>
</reference>
<dbReference type="InterPro" id="IPR044974">
    <property type="entry name" value="Disease_R_plants"/>
</dbReference>
<feature type="region of interest" description="Disordered" evidence="4">
    <location>
        <begin position="1976"/>
        <end position="1997"/>
    </location>
</feature>
<dbReference type="SUPFAM" id="SSF52540">
    <property type="entry name" value="P-loop containing nucleoside triphosphate hydrolases"/>
    <property type="match status" value="2"/>
</dbReference>
<dbReference type="Gene3D" id="1.10.8.430">
    <property type="entry name" value="Helical domain of apoptotic protease-activating factors"/>
    <property type="match status" value="2"/>
</dbReference>
<evidence type="ECO:0000313" key="7">
    <source>
        <dbReference type="RefSeq" id="XP_008238072.1"/>
    </source>
</evidence>
<keyword evidence="1" id="KW-0433">Leucine-rich repeat</keyword>
<gene>
    <name evidence="7" type="primary">LOC103336752</name>
</gene>
<feature type="domain" description="TIR" evidence="5">
    <location>
        <begin position="14"/>
        <end position="181"/>
    </location>
</feature>
<dbReference type="SUPFAM" id="SSF52200">
    <property type="entry name" value="Toll/Interleukin receptor TIR domain"/>
    <property type="match status" value="1"/>
</dbReference>
<organism evidence="6 7">
    <name type="scientific">Prunus mume</name>
    <name type="common">Japanese apricot</name>
    <name type="synonym">Armeniaca mume</name>
    <dbReference type="NCBI Taxonomy" id="102107"/>
    <lineage>
        <taxon>Eukaryota</taxon>
        <taxon>Viridiplantae</taxon>
        <taxon>Streptophyta</taxon>
        <taxon>Embryophyta</taxon>
        <taxon>Tracheophyta</taxon>
        <taxon>Spermatophyta</taxon>
        <taxon>Magnoliopsida</taxon>
        <taxon>eudicotyledons</taxon>
        <taxon>Gunneridae</taxon>
        <taxon>Pentapetalae</taxon>
        <taxon>rosids</taxon>
        <taxon>fabids</taxon>
        <taxon>Rosales</taxon>
        <taxon>Rosaceae</taxon>
        <taxon>Amygdaloideae</taxon>
        <taxon>Amygdaleae</taxon>
        <taxon>Prunus</taxon>
    </lineage>
</organism>
<dbReference type="RefSeq" id="XP_008238072.1">
    <property type="nucleotide sequence ID" value="XM_008239850.1"/>
</dbReference>
<dbReference type="InterPro" id="IPR042197">
    <property type="entry name" value="Apaf_helical"/>
</dbReference>
<dbReference type="SUPFAM" id="SSF52058">
    <property type="entry name" value="L domain-like"/>
    <property type="match status" value="2"/>
</dbReference>
<evidence type="ECO:0000256" key="1">
    <source>
        <dbReference type="ARBA" id="ARBA00022614"/>
    </source>
</evidence>
<name>A0ABM0PDJ8_PRUMU</name>
<dbReference type="SMART" id="SM00255">
    <property type="entry name" value="TIR"/>
    <property type="match status" value="1"/>
</dbReference>
<feature type="region of interest" description="Disordered" evidence="4">
    <location>
        <begin position="1071"/>
        <end position="1091"/>
    </location>
</feature>
<dbReference type="PRINTS" id="PR00364">
    <property type="entry name" value="DISEASERSIST"/>
</dbReference>
<dbReference type="PROSITE" id="PS51450">
    <property type="entry name" value="LRR"/>
    <property type="match status" value="3"/>
</dbReference>
<dbReference type="Pfam" id="PF01582">
    <property type="entry name" value="TIR"/>
    <property type="match status" value="1"/>
</dbReference>
<evidence type="ECO:0000256" key="2">
    <source>
        <dbReference type="ARBA" id="ARBA00022737"/>
    </source>
</evidence>
<dbReference type="SMART" id="SM00369">
    <property type="entry name" value="LRR_TYP"/>
    <property type="match status" value="5"/>
</dbReference>
<sequence>MGSRAAREDSSIQWKYHIFLSFRGEDTRNGFTSLLHKALQSWEYEVFMDENDLKIGQDIKPELLQAIEKSKMSVIVFSTRYADSSWCLHELVKIMECRRTLNQIVLPIFYNVDPSDFRHQTGTLASDFQEHAIRHKDEVVKEWRKALTEAANLCAAVLEDTADRNEEKFIEEFIENNIIRRLSTTPLPVADHPVGVDSRVHDMINYLLGGGSQNVVMIGIWGMPGLGKTTAAKAIYNQIKDKFEAHGFLGDIRDTANRHGLVYLQQLLLAEINKKPTKFHISCVDGGKVVIKKELKCKRVLVIIDDVDENEQLEAIAGSRDWFGSGSRIIITTRDRQFLNVPHVNETFTVPEMNPDEGLELFRRHAFENGYPNHRYLELSEKAVLYSGGLPLALKVLGSFLFRKSIEVWESQLQELEEIPPKDILKKLRISYDGLDHNEKCIFLDISCFFIGMNKDHVRKILDGCGFKAEIKISVLLQRCLVTVNEKNQLMMHNLLRDMGRAISQEDDKEHGRRLWLHEDVTGVLEDESGTTRVEGLALNLRSSEKASFSTEAFSKMSKLKLLQLNYVELTGEYKFLSKNLRWLCWHGFLLDSIPGDFDLTKLVAMDLQFSKLKIVWKDCKSLQKLRIINLSHSSDLTTSPDFSEVPNLEELILEYTSLSDVHESIGDLKRLAFVNLEHCKMLKDLPLNLYRSKSIETLLLNGCSRFENLAEGLGDMVSLRTLEADDTAITKIPSSIVKLKNLRSVSLCGLERLTGFLPHSYLSSTGFLPPLLDGLNSLRKLALANCSLTDDALPKDLRSLSSLEHLDCGQNSFSRLPSLSGLSKLEYLCLNDCRALRAIPELPTNLKVLRGFGCTALETMPDFSEMSSIRELYLSDSNKLTEIPGLDKSLNSVTRIHMEGCTNLTASFRKKILQGWTSCGFGGIYLEGIYRIPKLFKLVGNEYNEVDFEVPEKLGYDLKGLTLCCVYSSDNPKQKDGLGIMVRNETQGTTLHTWPAIASVKTDSKPEDDYLWQGQLSNDRLSLQVGDKVLLSVFATVHFVRVKNAAVNLEWDKVMKENMHDSDPHLYNFDPNPDWLSRTPDEAGPSQGEPLRESVLASCNLTDTGIYDDYSASVVGITSRVRDLSDHFEKSGSTDVRMIGISGMAGIGKTTLAKAIFNKFERIFEGKSFLANVREVAHYPYGLVHLQELLLNGILESKDPIKVGSVAKGIDMIRERLCRKRALVIIDDADDLQQLKAIAGARDWFGPGSRIVITTRNQHLLDQVGVDSTYMAQAMNEKEALVLFSWHAFRSGYPNQKYLDLSKRAIRYCQGLPLALEVVGSFLFTRSILEWESDMKRLERSPGGGIQDVLRISFDGLPDDKMRKIFLDISCFFIGMDKDYVTQILDGCGYFATIGINILIKRFLVTVSEQNKLMVHDFFREMGREIVRANARGLPKKFSRLWEREAVTNVLSDESGTEKIEGVALDLDLDWDLDSDLDSTRFSAQAFTKMEKLRLLHLSRVELTGEYKEFPKKLRWLCWHYFPLESIPDDFPIQPKLVALDLQYSKLKIVWKDRKLHQNLKILNLSHSHSLTKSPDFSELPNLKELILQFCWSLFEVHSSIGDLRRLSLVNLEGCDMLKILPLNFYRSKSIEILLLNGCSSFEKLGENLGDMVSLTNLKADRTAIRQIPSSIVKLKKFRVLSLSGCWSLIKDAIPKDLCSLEHLLLGDNEFRSLPSLAGLSKLEVLCLNACKKLLAIPDLPTNLYVLKAIDCPELKKIPDFSKMSNMRELYLCDSVKLTEVPGLGKSLNSMTRIHMEGCTNLTSEFRKNILQGWTSSGYGGIYLNGIYDIPEWFEFYDVDNIVFEVPQRIMGRDLKGLTICFVYSSDSPVLDSICIIVRNLTKQTALNTKIASGSVKIWSESKDGYLWQGQLSNDVLHLQGGDQVSILVRPDDVDFVRVKKTGVHLEWDKFMNENTDNADPHLYDFGKNQDFSGGVDESISRNRENKGRKSRRRRI</sequence>
<dbReference type="InterPro" id="IPR003591">
    <property type="entry name" value="Leu-rich_rpt_typical-subtyp"/>
</dbReference>
<dbReference type="InterPro" id="IPR003593">
    <property type="entry name" value="AAA+_ATPase"/>
</dbReference>
<dbReference type="InterPro" id="IPR002182">
    <property type="entry name" value="NB-ARC"/>
</dbReference>
<dbReference type="InterPro" id="IPR058192">
    <property type="entry name" value="WHD_ROQ1-like"/>
</dbReference>
<dbReference type="InterPro" id="IPR035897">
    <property type="entry name" value="Toll_tir_struct_dom_sf"/>
</dbReference>
<dbReference type="Pfam" id="PF23282">
    <property type="entry name" value="WHD_ROQ1"/>
    <property type="match status" value="2"/>
</dbReference>
<protein>
    <submittedName>
        <fullName evidence="7">Uncharacterized protein LOC103336752</fullName>
    </submittedName>
</protein>
<reference evidence="7" key="2">
    <citation type="submission" date="2025-08" db="UniProtKB">
        <authorList>
            <consortium name="RefSeq"/>
        </authorList>
    </citation>
    <scope>IDENTIFICATION</scope>
</reference>
<keyword evidence="6" id="KW-1185">Reference proteome</keyword>
<evidence type="ECO:0000256" key="3">
    <source>
        <dbReference type="ARBA" id="ARBA00022821"/>
    </source>
</evidence>
<dbReference type="InterPro" id="IPR000157">
    <property type="entry name" value="TIR_dom"/>
</dbReference>
<dbReference type="GeneID" id="103336752"/>
<proteinExistence type="predicted"/>
<feature type="compositionally biased region" description="Basic and acidic residues" evidence="4">
    <location>
        <begin position="1980"/>
        <end position="1989"/>
    </location>
</feature>
<dbReference type="Gene3D" id="3.80.10.10">
    <property type="entry name" value="Ribonuclease Inhibitor"/>
    <property type="match status" value="4"/>
</dbReference>
<dbReference type="InterPro" id="IPR027417">
    <property type="entry name" value="P-loop_NTPase"/>
</dbReference>
<evidence type="ECO:0000313" key="6">
    <source>
        <dbReference type="Proteomes" id="UP000694861"/>
    </source>
</evidence>
<dbReference type="InterPro" id="IPR032675">
    <property type="entry name" value="LRR_dom_sf"/>
</dbReference>
<keyword evidence="2" id="KW-0677">Repeat</keyword>
<evidence type="ECO:0000256" key="4">
    <source>
        <dbReference type="SAM" id="MobiDB-lite"/>
    </source>
</evidence>
<dbReference type="PANTHER" id="PTHR11017">
    <property type="entry name" value="LEUCINE-RICH REPEAT-CONTAINING PROTEIN"/>
    <property type="match status" value="1"/>
</dbReference>
<dbReference type="Pfam" id="PF00931">
    <property type="entry name" value="NB-ARC"/>
    <property type="match status" value="2"/>
</dbReference>
<dbReference type="InterPro" id="IPR036390">
    <property type="entry name" value="WH_DNA-bd_sf"/>
</dbReference>
<dbReference type="InterPro" id="IPR001611">
    <property type="entry name" value="Leu-rich_rpt"/>
</dbReference>
<accession>A0ABM0PDJ8</accession>